<gene>
    <name evidence="2" type="ORF">ABS311_21460</name>
</gene>
<evidence type="ECO:0000313" key="2">
    <source>
        <dbReference type="EMBL" id="MER2494445.1"/>
    </source>
</evidence>
<dbReference type="Pfam" id="PF11859">
    <property type="entry name" value="DUF3379"/>
    <property type="match status" value="1"/>
</dbReference>
<comment type="caution">
    <text evidence="2">The sequence shown here is derived from an EMBL/GenBank/DDBJ whole genome shotgun (WGS) entry which is preliminary data.</text>
</comment>
<keyword evidence="1" id="KW-0472">Membrane</keyword>
<organism evidence="2 3">
    <name type="scientific">Catenovulum sediminis</name>
    <dbReference type="NCBI Taxonomy" id="1740262"/>
    <lineage>
        <taxon>Bacteria</taxon>
        <taxon>Pseudomonadati</taxon>
        <taxon>Pseudomonadota</taxon>
        <taxon>Gammaproteobacteria</taxon>
        <taxon>Alteromonadales</taxon>
        <taxon>Alteromonadaceae</taxon>
        <taxon>Catenovulum</taxon>
    </lineage>
</organism>
<sequence>MDDLEFRKRIYAEPKCQDDAVRQAMQEDKHKRKFYDEMGLLEQKIEQALDVPVPEGLQSKIILRQSIQEKSKQPKVSKAYIAIAASIAFVFGMTINHFLANQNSFNVTEMALAHVYHEMQSHGNLDLDLDINTVNAKLAAYGAQFEKEIGHIYSANFCQIKNTRALHLVLAGQHGQINVFIMPKANDATGWDSVSDNKLTTRSSRYQSADLIYVAPKAENLDAVQDSIENKLSWRI</sequence>
<accession>A0ABV1RNG2</accession>
<reference evidence="2 3" key="1">
    <citation type="submission" date="2024-06" db="EMBL/GenBank/DDBJ databases">
        <authorList>
            <person name="Chen R.Y."/>
        </authorList>
    </citation>
    <scope>NUCLEOTIDE SEQUENCE [LARGE SCALE GENOMIC DNA]</scope>
    <source>
        <strain evidence="2 3">D2</strain>
    </source>
</reference>
<dbReference type="InterPro" id="IPR021806">
    <property type="entry name" value="DUF3379"/>
</dbReference>
<evidence type="ECO:0000256" key="1">
    <source>
        <dbReference type="SAM" id="Phobius"/>
    </source>
</evidence>
<dbReference type="EMBL" id="JBELOE010000302">
    <property type="protein sequence ID" value="MER2494445.1"/>
    <property type="molecule type" value="Genomic_DNA"/>
</dbReference>
<keyword evidence="1" id="KW-0812">Transmembrane</keyword>
<feature type="transmembrane region" description="Helical" evidence="1">
    <location>
        <begin position="79"/>
        <end position="99"/>
    </location>
</feature>
<protein>
    <submittedName>
        <fullName evidence="2">DUF3379 family protein</fullName>
    </submittedName>
</protein>
<keyword evidence="1" id="KW-1133">Transmembrane helix</keyword>
<dbReference type="RefSeq" id="WP_350403493.1">
    <property type="nucleotide sequence ID" value="NZ_JBELOE010000302.1"/>
</dbReference>
<name>A0ABV1RNG2_9ALTE</name>
<proteinExistence type="predicted"/>
<evidence type="ECO:0000313" key="3">
    <source>
        <dbReference type="Proteomes" id="UP001467690"/>
    </source>
</evidence>
<dbReference type="Proteomes" id="UP001467690">
    <property type="component" value="Unassembled WGS sequence"/>
</dbReference>
<keyword evidence="3" id="KW-1185">Reference proteome</keyword>